<accession>A0A1F6EG09</accession>
<comment type="caution">
    <text evidence="2">The sequence shown here is derived from an EMBL/GenBank/DDBJ whole genome shotgun (WGS) entry which is preliminary data.</text>
</comment>
<dbReference type="EMBL" id="MFLY01000038">
    <property type="protein sequence ID" value="OGG72584.1"/>
    <property type="molecule type" value="Genomic_DNA"/>
</dbReference>
<protein>
    <recommendedName>
        <fullName evidence="4">PilN domain-containing protein</fullName>
    </recommendedName>
</protein>
<keyword evidence="1" id="KW-0472">Membrane</keyword>
<gene>
    <name evidence="2" type="ORF">A3A38_02840</name>
</gene>
<evidence type="ECO:0000313" key="3">
    <source>
        <dbReference type="Proteomes" id="UP000177306"/>
    </source>
</evidence>
<feature type="transmembrane region" description="Helical" evidence="1">
    <location>
        <begin position="29"/>
        <end position="51"/>
    </location>
</feature>
<proteinExistence type="predicted"/>
<reference evidence="2 3" key="1">
    <citation type="journal article" date="2016" name="Nat. Commun.">
        <title>Thousands of microbial genomes shed light on interconnected biogeochemical processes in an aquifer system.</title>
        <authorList>
            <person name="Anantharaman K."/>
            <person name="Brown C.T."/>
            <person name="Hug L.A."/>
            <person name="Sharon I."/>
            <person name="Castelle C.J."/>
            <person name="Probst A.J."/>
            <person name="Thomas B.C."/>
            <person name="Singh A."/>
            <person name="Wilkins M.J."/>
            <person name="Karaoz U."/>
            <person name="Brodie E.L."/>
            <person name="Williams K.H."/>
            <person name="Hubbard S.S."/>
            <person name="Banfield J.F."/>
        </authorList>
    </citation>
    <scope>NUCLEOTIDE SEQUENCE [LARGE SCALE GENOMIC DNA]</scope>
</reference>
<organism evidence="2 3">
    <name type="scientific">Candidatus Kaiserbacteria bacterium RIFCSPLOWO2_01_FULL_53_17</name>
    <dbReference type="NCBI Taxonomy" id="1798511"/>
    <lineage>
        <taxon>Bacteria</taxon>
        <taxon>Candidatus Kaiseribacteriota</taxon>
    </lineage>
</organism>
<dbReference type="AlphaFoldDB" id="A0A1F6EG09"/>
<keyword evidence="1" id="KW-0812">Transmembrane</keyword>
<name>A0A1F6EG09_9BACT</name>
<keyword evidence="1" id="KW-1133">Transmembrane helix</keyword>
<sequence>MPELRTTFIPKTPASTTTKPVNPRGAVHIFMAGATIIFLAAIAGAAGLYFYRAVLVRDIENLSQAVTRAEEIISPSLVAELGEYDRRSKVVKTLLDGHIILSPVFDLLEALAISSVRFSEFEYTLGREGNAKMTLSGEAKSYGTLAAQSDLLGRSEHIHDPIFSNFELNPAGNVTFDFSATIARGLQLYRNTISATTPPAQTAPVAPVLPAAPAEVPAGTESQ</sequence>
<evidence type="ECO:0000313" key="2">
    <source>
        <dbReference type="EMBL" id="OGG72584.1"/>
    </source>
</evidence>
<evidence type="ECO:0008006" key="4">
    <source>
        <dbReference type="Google" id="ProtNLM"/>
    </source>
</evidence>
<dbReference type="Proteomes" id="UP000177306">
    <property type="component" value="Unassembled WGS sequence"/>
</dbReference>
<evidence type="ECO:0000256" key="1">
    <source>
        <dbReference type="SAM" id="Phobius"/>
    </source>
</evidence>